<dbReference type="NCBIfam" id="TIGR04056">
    <property type="entry name" value="OMP_RagA_SusC"/>
    <property type="match status" value="1"/>
</dbReference>
<dbReference type="EMBL" id="JAPDPJ010000067">
    <property type="protein sequence ID" value="MCW3788843.1"/>
    <property type="molecule type" value="Genomic_DNA"/>
</dbReference>
<dbReference type="GO" id="GO:0009279">
    <property type="term" value="C:cell outer membrane"/>
    <property type="evidence" value="ECO:0007669"/>
    <property type="project" value="UniProtKB-SubCell"/>
</dbReference>
<dbReference type="PROSITE" id="PS52016">
    <property type="entry name" value="TONB_DEPENDENT_REC_3"/>
    <property type="match status" value="1"/>
</dbReference>
<comment type="similarity">
    <text evidence="7">Belongs to the TonB-dependent receptor family.</text>
</comment>
<dbReference type="InterPro" id="IPR008969">
    <property type="entry name" value="CarboxyPept-like_regulatory"/>
</dbReference>
<dbReference type="InterPro" id="IPR037066">
    <property type="entry name" value="Plug_dom_sf"/>
</dbReference>
<dbReference type="SUPFAM" id="SSF56935">
    <property type="entry name" value="Porins"/>
    <property type="match status" value="1"/>
</dbReference>
<evidence type="ECO:0000313" key="9">
    <source>
        <dbReference type="EMBL" id="MCW3788843.1"/>
    </source>
</evidence>
<evidence type="ECO:0000256" key="3">
    <source>
        <dbReference type="ARBA" id="ARBA00022452"/>
    </source>
</evidence>
<dbReference type="Gene3D" id="2.40.170.20">
    <property type="entry name" value="TonB-dependent receptor, beta-barrel domain"/>
    <property type="match status" value="1"/>
</dbReference>
<dbReference type="SUPFAM" id="SSF49464">
    <property type="entry name" value="Carboxypeptidase regulatory domain-like"/>
    <property type="match status" value="1"/>
</dbReference>
<evidence type="ECO:0000256" key="7">
    <source>
        <dbReference type="PROSITE-ProRule" id="PRU01360"/>
    </source>
</evidence>
<feature type="domain" description="TonB-dependent receptor plug" evidence="8">
    <location>
        <begin position="201"/>
        <end position="328"/>
    </location>
</feature>
<keyword evidence="5 7" id="KW-0472">Membrane</keyword>
<keyword evidence="10" id="KW-1185">Reference proteome</keyword>
<keyword evidence="3 7" id="KW-1134">Transmembrane beta strand</keyword>
<keyword evidence="4 7" id="KW-0812">Transmembrane</keyword>
<keyword evidence="6 7" id="KW-0998">Cell outer membrane</keyword>
<evidence type="ECO:0000256" key="1">
    <source>
        <dbReference type="ARBA" id="ARBA00004571"/>
    </source>
</evidence>
<dbReference type="InterPro" id="IPR023997">
    <property type="entry name" value="TonB-dep_OMP_SusC/RagA_CS"/>
</dbReference>
<evidence type="ECO:0000256" key="6">
    <source>
        <dbReference type="ARBA" id="ARBA00023237"/>
    </source>
</evidence>
<evidence type="ECO:0000256" key="5">
    <source>
        <dbReference type="ARBA" id="ARBA00023136"/>
    </source>
</evidence>
<reference evidence="9" key="1">
    <citation type="submission" date="2022-10" db="EMBL/GenBank/DDBJ databases">
        <authorList>
            <person name="Yu W.X."/>
        </authorList>
    </citation>
    <scope>NUCLEOTIDE SEQUENCE</scope>
    <source>
        <strain evidence="9">AAT</strain>
    </source>
</reference>
<dbReference type="NCBIfam" id="TIGR04057">
    <property type="entry name" value="SusC_RagA_signa"/>
    <property type="match status" value="1"/>
</dbReference>
<evidence type="ECO:0000256" key="4">
    <source>
        <dbReference type="ARBA" id="ARBA00022692"/>
    </source>
</evidence>
<proteinExistence type="inferred from homology"/>
<dbReference type="RefSeq" id="WP_301192399.1">
    <property type="nucleotide sequence ID" value="NZ_JAPDPJ010000067.1"/>
</dbReference>
<protein>
    <submittedName>
        <fullName evidence="9">SusC/RagA family TonB-linked outer membrane protein</fullName>
    </submittedName>
</protein>
<name>A0AAE3M848_9BACT</name>
<evidence type="ECO:0000256" key="2">
    <source>
        <dbReference type="ARBA" id="ARBA00022448"/>
    </source>
</evidence>
<evidence type="ECO:0000313" key="10">
    <source>
        <dbReference type="Proteomes" id="UP001209229"/>
    </source>
</evidence>
<accession>A0AAE3M848</accession>
<dbReference type="Pfam" id="PF07715">
    <property type="entry name" value="Plug"/>
    <property type="match status" value="1"/>
</dbReference>
<comment type="caution">
    <text evidence="9">The sequence shown here is derived from an EMBL/GenBank/DDBJ whole genome shotgun (WGS) entry which is preliminary data.</text>
</comment>
<dbReference type="Proteomes" id="UP001209229">
    <property type="component" value="Unassembled WGS sequence"/>
</dbReference>
<dbReference type="Gene3D" id="2.170.130.10">
    <property type="entry name" value="TonB-dependent receptor, plug domain"/>
    <property type="match status" value="1"/>
</dbReference>
<dbReference type="InterPro" id="IPR012910">
    <property type="entry name" value="Plug_dom"/>
</dbReference>
<dbReference type="InterPro" id="IPR036942">
    <property type="entry name" value="Beta-barrel_TonB_sf"/>
</dbReference>
<organism evidence="9 10">
    <name type="scientific">Plebeiibacterium sediminum</name>
    <dbReference type="NCBI Taxonomy" id="2992112"/>
    <lineage>
        <taxon>Bacteria</taxon>
        <taxon>Pseudomonadati</taxon>
        <taxon>Bacteroidota</taxon>
        <taxon>Bacteroidia</taxon>
        <taxon>Marinilabiliales</taxon>
        <taxon>Marinilabiliaceae</taxon>
        <taxon>Plebeiibacterium</taxon>
    </lineage>
</organism>
<sequence>MTKIVLTKRAILLLLVSYVLIFRVSAQSSERLTIHLKEVTPYELFNELNKQININFVYSNDDIKRIPEKTYHFDNAQIGEIIKYCLQQTNLTYEIDQNTLIIKHKPKSEIVRGTIYDDEGTPLPGASIIIKDSGVGTISDAEGNFTLSKGYNNSVANLHISFIGMKNVDVQWEGQDLSVKMQSDVQLTQEVVVTGYQVIDKKQLTSAVSSLDISEVMQTEAISVDQMLSGKIPGLSVSFNSGEVGVTPRIRVRGVSTLVGNREPLWVVDGVVLSDPVNVSPAELNDPDYINRIGNAISGINPQDVERIDVLKDASATALYGARAANGVIVITTKKGRAGKLEVNYSGSTSVRVRPRYTDQSINLMDSKERVQFSRELMQDNHMYVATGNTYGYEALTLQLYRGQIDFETYQQEVAKLETNNTDWFDLLMRDAWSHSHSLSFSGGNENTTYRASVGYTNNQGVNKTDDLNRYTASMDLQHKFNKLSVGVNILANTGTHNYYQDRLSPADYAYNTSRVIPAYDENGEYYFYDEGATEYSGALQYNILNELDNSGMEQNNSSITARANLNLEVTDWFDLQSIVSMTSSNTEIESWWGEDTFYAADLRRSNDMMDADPDYGELVYGGELGKDYTRNNAYTARIQGNVNKYFGSQLQHNINASFGLEANSTKYDGFNVLTRGYMKDRGKSYASDIDINTYTKYGEWLRKNVPVITDDLTNLLSEYLSASYSYKDNFTVNGNMRFDSSNKFGDQSNNRVLPIWSASFMYNLGSFIKSTSIDYMRLKTSYGFQGNMIDGMSPKTIIRSGAFNSSYGEYTSTISSYPDPFLKWEKTRSINVSLNTGLFNNRVQSELTYFRKETKDAFVERPVSGINGHTSYMVNAGDITNEGYSVDLTIIPLRSKDWFWSISGSLTRIDNTMKSNVGADIYEREDYLNGTAIVKGESIGTFYSYKFAGLSPEDGGPLFDDGDLASIAHLSKYDTYTKVLVKSGRRDPNVTGGFNTSVRYKNWRLNTNFSYSLGAKTRLLKFYPYGNNYSSQYNLNRDLISRWRQPGDELTTNIPAVIDYYIPWNGDGYDYHWSTDSYNWGTNELVANNSWEQYNYSDIRVVSADYLQCTYLSLTYGLSDKLLEKLHLTRAEVTLSGSNLFTIADKALKGQTPTQSGFDKIQLSQRPTYSLGLSLTF</sequence>
<keyword evidence="2 7" id="KW-0813">Transport</keyword>
<dbReference type="InterPro" id="IPR023996">
    <property type="entry name" value="TonB-dep_OMP_SusC/RagA"/>
</dbReference>
<dbReference type="InterPro" id="IPR039426">
    <property type="entry name" value="TonB-dep_rcpt-like"/>
</dbReference>
<evidence type="ECO:0000259" key="8">
    <source>
        <dbReference type="Pfam" id="PF07715"/>
    </source>
</evidence>
<dbReference type="AlphaFoldDB" id="A0AAE3M848"/>
<dbReference type="Pfam" id="PF13715">
    <property type="entry name" value="CarbopepD_reg_2"/>
    <property type="match status" value="1"/>
</dbReference>
<comment type="subcellular location">
    <subcellularLocation>
        <location evidence="1 7">Cell outer membrane</location>
        <topology evidence="1 7">Multi-pass membrane protein</topology>
    </subcellularLocation>
</comment>
<gene>
    <name evidence="9" type="ORF">OM075_20395</name>
</gene>